<dbReference type="Proteomes" id="UP000293162">
    <property type="component" value="Unassembled WGS sequence"/>
</dbReference>
<dbReference type="GO" id="GO:0004519">
    <property type="term" value="F:endonuclease activity"/>
    <property type="evidence" value="ECO:0007669"/>
    <property type="project" value="UniProtKB-KW"/>
</dbReference>
<dbReference type="Gene3D" id="3.90.1570.10">
    <property type="entry name" value="tt1808, chain A"/>
    <property type="match status" value="1"/>
</dbReference>
<dbReference type="InterPro" id="IPR008538">
    <property type="entry name" value="Uma2"/>
</dbReference>
<dbReference type="PANTHER" id="PTHR34107:SF4">
    <property type="entry name" value="SLL1222 PROTEIN"/>
    <property type="match status" value="1"/>
</dbReference>
<dbReference type="PANTHER" id="PTHR34107">
    <property type="entry name" value="SLL0198 PROTEIN-RELATED"/>
    <property type="match status" value="1"/>
</dbReference>
<keyword evidence="3" id="KW-1185">Reference proteome</keyword>
<keyword evidence="2" id="KW-0540">Nuclease</keyword>
<dbReference type="CDD" id="cd06260">
    <property type="entry name" value="DUF820-like"/>
    <property type="match status" value="1"/>
</dbReference>
<dbReference type="SUPFAM" id="SSF52980">
    <property type="entry name" value="Restriction endonuclease-like"/>
    <property type="match status" value="1"/>
</dbReference>
<feature type="domain" description="Putative restriction endonuclease" evidence="1">
    <location>
        <begin position="15"/>
        <end position="174"/>
    </location>
</feature>
<keyword evidence="2" id="KW-0378">Hydrolase</keyword>
<dbReference type="OrthoDB" id="947485at2"/>
<dbReference type="EMBL" id="SEWF01000030">
    <property type="protein sequence ID" value="RYU94176.1"/>
    <property type="molecule type" value="Genomic_DNA"/>
</dbReference>
<name>A0A4Q5LWJ9_9BACT</name>
<dbReference type="InterPro" id="IPR011335">
    <property type="entry name" value="Restrct_endonuc-II-like"/>
</dbReference>
<proteinExistence type="predicted"/>
<dbReference type="AlphaFoldDB" id="A0A4Q5LWJ9"/>
<keyword evidence="2" id="KW-0255">Endonuclease</keyword>
<dbReference type="Pfam" id="PF05685">
    <property type="entry name" value="Uma2"/>
    <property type="match status" value="1"/>
</dbReference>
<evidence type="ECO:0000313" key="3">
    <source>
        <dbReference type="Proteomes" id="UP000293162"/>
    </source>
</evidence>
<reference evidence="2 3" key="1">
    <citation type="submission" date="2019-02" db="EMBL/GenBank/DDBJ databases">
        <title>Bacterial novel species Emticicia sp. 17J42-9 isolated from soil.</title>
        <authorList>
            <person name="Jung H.-Y."/>
        </authorList>
    </citation>
    <scope>NUCLEOTIDE SEQUENCE [LARGE SCALE GENOMIC DNA]</scope>
    <source>
        <strain evidence="2 3">17J42-9</strain>
    </source>
</reference>
<sequence length="179" mass="20773">MTRATESTNLPRTLAEFMDWESNDGFKYEWNDGELIRFSGMKKKHLKLIKKLNRLFLTTQAHQNGGELICEQDVMLTGIQLRRPDMGYFSNEQIDSEEEAIPTFCIEVISMHDQINDVKKKIKEYFEHGVQVVWLILPDEAMVEVYTSVKDVKICMGEDFCSASPVLEDFKIQVNDLLQ</sequence>
<comment type="caution">
    <text evidence="2">The sequence shown here is derived from an EMBL/GenBank/DDBJ whole genome shotgun (WGS) entry which is preliminary data.</text>
</comment>
<evidence type="ECO:0000313" key="2">
    <source>
        <dbReference type="EMBL" id="RYU94176.1"/>
    </source>
</evidence>
<evidence type="ECO:0000259" key="1">
    <source>
        <dbReference type="Pfam" id="PF05685"/>
    </source>
</evidence>
<dbReference type="RefSeq" id="WP_130022751.1">
    <property type="nucleotide sequence ID" value="NZ_SEWF01000030.1"/>
</dbReference>
<gene>
    <name evidence="2" type="ORF">EWM59_18555</name>
</gene>
<protein>
    <submittedName>
        <fullName evidence="2">Uma2 family endonuclease</fullName>
    </submittedName>
</protein>
<organism evidence="2 3">
    <name type="scientific">Emticicia agri</name>
    <dbReference type="NCBI Taxonomy" id="2492393"/>
    <lineage>
        <taxon>Bacteria</taxon>
        <taxon>Pseudomonadati</taxon>
        <taxon>Bacteroidota</taxon>
        <taxon>Cytophagia</taxon>
        <taxon>Cytophagales</taxon>
        <taxon>Leadbetterellaceae</taxon>
        <taxon>Emticicia</taxon>
    </lineage>
</organism>
<dbReference type="InterPro" id="IPR012296">
    <property type="entry name" value="Nuclease_put_TT1808"/>
</dbReference>
<accession>A0A4Q5LWJ9</accession>